<dbReference type="InterPro" id="IPR006259">
    <property type="entry name" value="Adenyl_kin_sub"/>
</dbReference>
<dbReference type="Pfam" id="PF00406">
    <property type="entry name" value="ADK"/>
    <property type="match status" value="1"/>
</dbReference>
<dbReference type="HAMAP" id="MF_00235">
    <property type="entry name" value="Adenylate_kinase_Adk"/>
    <property type="match status" value="1"/>
</dbReference>
<evidence type="ECO:0000256" key="5">
    <source>
        <dbReference type="HAMAP-Rule" id="MF_00235"/>
    </source>
</evidence>
<evidence type="ECO:0000313" key="9">
    <source>
        <dbReference type="EMBL" id="OGF61660.1"/>
    </source>
</evidence>
<evidence type="ECO:0000256" key="6">
    <source>
        <dbReference type="RuleBase" id="RU003330"/>
    </source>
</evidence>
<dbReference type="InterPro" id="IPR027417">
    <property type="entry name" value="P-loop_NTPase"/>
</dbReference>
<dbReference type="GO" id="GO:0008270">
    <property type="term" value="F:zinc ion binding"/>
    <property type="evidence" value="ECO:0007669"/>
    <property type="project" value="UniProtKB-UniRule"/>
</dbReference>
<sequence length="226" mass="25905">MKNLVLLGPPGSGKGTQAQLLEEKCWVRISTGDLLRENIKNETEIGKKVMQIMSTGKLVDNETVFELVKNKIENLQIEKAILDGFPRNLQQAMLLEEYSRKREDEFIIVLIELSDYEIARRNTGRRTCSNCEKIYNIHFSPPRIAERCDECSSPLIARADDVEEVIQERIRIYRDEIKELVNFYGSSNHVQVVDGALPADKIHATILNIIEESSDRDKDSTRNIKN</sequence>
<feature type="binding site" evidence="5">
    <location>
        <begin position="134"/>
        <end position="135"/>
    </location>
    <ligand>
        <name>ATP</name>
        <dbReference type="ChEBI" id="CHEBI:30616"/>
    </ligand>
</feature>
<dbReference type="SUPFAM" id="SSF52540">
    <property type="entry name" value="P-loop containing nucleoside triphosphate hydrolases"/>
    <property type="match status" value="1"/>
</dbReference>
<dbReference type="Pfam" id="PF05191">
    <property type="entry name" value="ADK_lid"/>
    <property type="match status" value="1"/>
</dbReference>
<feature type="binding site" evidence="5">
    <location>
        <position position="131"/>
    </location>
    <ligand>
        <name>Zn(2+)</name>
        <dbReference type="ChEBI" id="CHEBI:29105"/>
        <note>structural</note>
    </ligand>
</feature>
<comment type="function">
    <text evidence="5">Catalyzes the reversible transfer of the terminal phosphate group between ATP and AMP. Plays an important role in cellular energy homeostasis and in adenine nucleotide metabolism.</text>
</comment>
<dbReference type="AlphaFoldDB" id="A0A1F5VE89"/>
<dbReference type="UniPathway" id="UPA00588">
    <property type="reaction ID" value="UER00649"/>
</dbReference>
<reference evidence="9 10" key="1">
    <citation type="journal article" date="2016" name="Nat. Commun.">
        <title>Thousands of microbial genomes shed light on interconnected biogeochemical processes in an aquifer system.</title>
        <authorList>
            <person name="Anantharaman K."/>
            <person name="Brown C.T."/>
            <person name="Hug L.A."/>
            <person name="Sharon I."/>
            <person name="Castelle C.J."/>
            <person name="Probst A.J."/>
            <person name="Thomas B.C."/>
            <person name="Singh A."/>
            <person name="Wilkins M.J."/>
            <person name="Karaoz U."/>
            <person name="Brodie E.L."/>
            <person name="Williams K.H."/>
            <person name="Hubbard S.S."/>
            <person name="Banfield J.F."/>
        </authorList>
    </citation>
    <scope>NUCLEOTIDE SEQUENCE [LARGE SCALE GENOMIC DNA]</scope>
</reference>
<organism evidence="9 10">
    <name type="scientific">Candidatus Fischerbacteria bacterium RBG_13_37_8</name>
    <dbReference type="NCBI Taxonomy" id="1817863"/>
    <lineage>
        <taxon>Bacteria</taxon>
        <taxon>Candidatus Fischeribacteriota</taxon>
    </lineage>
</organism>
<name>A0A1F5VE89_9BACT</name>
<feature type="binding site" evidence="5">
    <location>
        <position position="148"/>
    </location>
    <ligand>
        <name>Zn(2+)</name>
        <dbReference type="ChEBI" id="CHEBI:29105"/>
        <note>structural</note>
    </ligand>
</feature>
<feature type="binding site" evidence="5">
    <location>
        <position position="169"/>
    </location>
    <ligand>
        <name>AMP</name>
        <dbReference type="ChEBI" id="CHEBI:456215"/>
    </ligand>
</feature>
<dbReference type="GO" id="GO:0005737">
    <property type="term" value="C:cytoplasm"/>
    <property type="evidence" value="ECO:0007669"/>
    <property type="project" value="UniProtKB-SubCell"/>
</dbReference>
<feature type="binding site" evidence="5">
    <location>
        <position position="158"/>
    </location>
    <ligand>
        <name>AMP</name>
        <dbReference type="ChEBI" id="CHEBI:456215"/>
    </ligand>
</feature>
<gene>
    <name evidence="5" type="primary">adk</name>
    <name evidence="9" type="ORF">A2Y62_03030</name>
</gene>
<evidence type="ECO:0000256" key="2">
    <source>
        <dbReference type="ARBA" id="ARBA00022727"/>
    </source>
</evidence>
<dbReference type="GO" id="GO:0044209">
    <property type="term" value="P:AMP salvage"/>
    <property type="evidence" value="ECO:0007669"/>
    <property type="project" value="UniProtKB-UniRule"/>
</dbReference>
<dbReference type="PRINTS" id="PR00094">
    <property type="entry name" value="ADENYLTKNASE"/>
</dbReference>
<feature type="binding site" evidence="5">
    <location>
        <position position="128"/>
    </location>
    <ligand>
        <name>Zn(2+)</name>
        <dbReference type="ChEBI" id="CHEBI:29105"/>
        <note>structural</note>
    </ligand>
</feature>
<evidence type="ECO:0000259" key="8">
    <source>
        <dbReference type="Pfam" id="PF05191"/>
    </source>
</evidence>
<feature type="binding site" evidence="5">
    <location>
        <begin position="57"/>
        <end position="59"/>
    </location>
    <ligand>
        <name>AMP</name>
        <dbReference type="ChEBI" id="CHEBI:456215"/>
    </ligand>
</feature>
<proteinExistence type="inferred from homology"/>
<feature type="binding site" evidence="5">
    <location>
        <position position="31"/>
    </location>
    <ligand>
        <name>AMP</name>
        <dbReference type="ChEBI" id="CHEBI:456215"/>
    </ligand>
</feature>
<keyword evidence="5" id="KW-0862">Zinc</keyword>
<keyword evidence="5" id="KW-0963">Cytoplasm</keyword>
<keyword evidence="3 5" id="KW-0547">Nucleotide-binding</keyword>
<dbReference type="PANTHER" id="PTHR23359">
    <property type="entry name" value="NUCLEOTIDE KINASE"/>
    <property type="match status" value="1"/>
</dbReference>
<evidence type="ECO:0000256" key="7">
    <source>
        <dbReference type="RuleBase" id="RU003331"/>
    </source>
</evidence>
<comment type="pathway">
    <text evidence="5">Purine metabolism; AMP biosynthesis via salvage pathway; AMP from ADP: step 1/1.</text>
</comment>
<dbReference type="EMBL" id="MFGW01000189">
    <property type="protein sequence ID" value="OGF61660.1"/>
    <property type="molecule type" value="Genomic_DNA"/>
</dbReference>
<comment type="caution">
    <text evidence="9">The sequence shown here is derived from an EMBL/GenBank/DDBJ whole genome shotgun (WGS) entry which is preliminary data.</text>
</comment>
<comment type="similarity">
    <text evidence="5 6">Belongs to the adenylate kinase family.</text>
</comment>
<evidence type="ECO:0000313" key="10">
    <source>
        <dbReference type="Proteomes" id="UP000178943"/>
    </source>
</evidence>
<dbReference type="InterPro" id="IPR000850">
    <property type="entry name" value="Adenylat/UMP-CMP_kin"/>
</dbReference>
<feature type="region of interest" description="NMP" evidence="5">
    <location>
        <begin position="30"/>
        <end position="59"/>
    </location>
</feature>
<dbReference type="InterPro" id="IPR033690">
    <property type="entry name" value="Adenylat_kinase_CS"/>
</dbReference>
<dbReference type="STRING" id="1817863.A2Y62_03030"/>
<feature type="binding site" evidence="5">
    <location>
        <position position="36"/>
    </location>
    <ligand>
        <name>AMP</name>
        <dbReference type="ChEBI" id="CHEBI:456215"/>
    </ligand>
</feature>
<keyword evidence="5 7" id="KW-0067">ATP-binding</keyword>
<evidence type="ECO:0000256" key="1">
    <source>
        <dbReference type="ARBA" id="ARBA00022679"/>
    </source>
</evidence>
<accession>A0A1F5VE89</accession>
<dbReference type="Gene3D" id="3.40.50.300">
    <property type="entry name" value="P-loop containing nucleotide triphosphate hydrolases"/>
    <property type="match status" value="1"/>
</dbReference>
<dbReference type="GO" id="GO:0005524">
    <property type="term" value="F:ATP binding"/>
    <property type="evidence" value="ECO:0007669"/>
    <property type="project" value="UniProtKB-UniRule"/>
</dbReference>
<feature type="region of interest" description="LID" evidence="5">
    <location>
        <begin position="124"/>
        <end position="161"/>
    </location>
</feature>
<comment type="catalytic activity">
    <reaction evidence="5 7">
        <text>AMP + ATP = 2 ADP</text>
        <dbReference type="Rhea" id="RHEA:12973"/>
        <dbReference type="ChEBI" id="CHEBI:30616"/>
        <dbReference type="ChEBI" id="CHEBI:456215"/>
        <dbReference type="ChEBI" id="CHEBI:456216"/>
        <dbReference type="EC" id="2.7.4.3"/>
    </reaction>
</comment>
<evidence type="ECO:0000256" key="4">
    <source>
        <dbReference type="ARBA" id="ARBA00022777"/>
    </source>
</evidence>
<dbReference type="CDD" id="cd01428">
    <property type="entry name" value="ADK"/>
    <property type="match status" value="1"/>
</dbReference>
<dbReference type="NCBIfam" id="TIGR01351">
    <property type="entry name" value="adk"/>
    <property type="match status" value="1"/>
</dbReference>
<comment type="subunit">
    <text evidence="5 7">Monomer.</text>
</comment>
<comment type="domain">
    <text evidence="5">Consists of three domains, a large central CORE domain and two small peripheral domains, NMPbind and LID, which undergo movements during catalysis. The LID domain closes over the site of phosphoryl transfer upon ATP binding. Assembling and dissambling the active center during each catalytic cycle provides an effective means to prevent ATP hydrolysis. Some bacteria have evolved a zinc-coordinating structure that stabilizes the LID domain.</text>
</comment>
<keyword evidence="4 5" id="KW-0418">Kinase</keyword>
<dbReference type="Proteomes" id="UP000178943">
    <property type="component" value="Unassembled WGS sequence"/>
</dbReference>
<feature type="binding site" evidence="5">
    <location>
        <position position="151"/>
    </location>
    <ligand>
        <name>Zn(2+)</name>
        <dbReference type="ChEBI" id="CHEBI:29105"/>
        <note>structural</note>
    </ligand>
</feature>
<comment type="subcellular location">
    <subcellularLocation>
        <location evidence="5 7">Cytoplasm</location>
    </subcellularLocation>
</comment>
<feature type="binding site" evidence="5">
    <location>
        <begin position="84"/>
        <end position="87"/>
    </location>
    <ligand>
        <name>AMP</name>
        <dbReference type="ChEBI" id="CHEBI:456215"/>
    </ligand>
</feature>
<feature type="binding site" evidence="5">
    <location>
        <position position="125"/>
    </location>
    <ligand>
        <name>ATP</name>
        <dbReference type="ChEBI" id="CHEBI:30616"/>
    </ligand>
</feature>
<evidence type="ECO:0000256" key="3">
    <source>
        <dbReference type="ARBA" id="ARBA00022741"/>
    </source>
</evidence>
<dbReference type="EC" id="2.7.4.3" evidence="5 7"/>
<keyword evidence="2 5" id="KW-0545">Nucleotide biosynthesis</keyword>
<keyword evidence="5" id="KW-0479">Metal-binding</keyword>
<dbReference type="PROSITE" id="PS00113">
    <property type="entry name" value="ADENYLATE_KINASE"/>
    <property type="match status" value="1"/>
</dbReference>
<dbReference type="GO" id="GO:0004017">
    <property type="term" value="F:AMP kinase activity"/>
    <property type="evidence" value="ECO:0007669"/>
    <property type="project" value="UniProtKB-UniRule"/>
</dbReference>
<feature type="binding site" evidence="5">
    <location>
        <position position="197"/>
    </location>
    <ligand>
        <name>ATP</name>
        <dbReference type="ChEBI" id="CHEBI:30616"/>
    </ligand>
</feature>
<feature type="binding site" evidence="5">
    <location>
        <begin position="11"/>
        <end position="16"/>
    </location>
    <ligand>
        <name>ATP</name>
        <dbReference type="ChEBI" id="CHEBI:30616"/>
    </ligand>
</feature>
<keyword evidence="1 5" id="KW-0808">Transferase</keyword>
<feature type="domain" description="Adenylate kinase active site lid" evidence="8">
    <location>
        <begin position="125"/>
        <end position="160"/>
    </location>
</feature>
<dbReference type="InterPro" id="IPR007862">
    <property type="entry name" value="Adenylate_kinase_lid-dom"/>
</dbReference>
<protein>
    <recommendedName>
        <fullName evidence="5 7">Adenylate kinase</fullName>
        <shortName evidence="5">AK</shortName>
        <ecNumber evidence="5 7">2.7.4.3</ecNumber>
    </recommendedName>
    <alternativeName>
        <fullName evidence="5">ATP-AMP transphosphorylase</fullName>
    </alternativeName>
    <alternativeName>
        <fullName evidence="5">ATP:AMP phosphotransferase</fullName>
    </alternativeName>
    <alternativeName>
        <fullName evidence="5">Adenylate monophosphate kinase</fullName>
    </alternativeName>
</protein>
<feature type="binding site" evidence="5">
    <location>
        <position position="91"/>
    </location>
    <ligand>
        <name>AMP</name>
        <dbReference type="ChEBI" id="CHEBI:456215"/>
    </ligand>
</feature>